<feature type="compositionally biased region" description="Basic and acidic residues" evidence="1">
    <location>
        <begin position="27"/>
        <end position="41"/>
    </location>
</feature>
<accession>A0ABR9SCQ3</accession>
<organism evidence="2 3">
    <name type="scientific">Ramlibacter aquaticus</name>
    <dbReference type="NCBI Taxonomy" id="2780094"/>
    <lineage>
        <taxon>Bacteria</taxon>
        <taxon>Pseudomonadati</taxon>
        <taxon>Pseudomonadota</taxon>
        <taxon>Betaproteobacteria</taxon>
        <taxon>Burkholderiales</taxon>
        <taxon>Comamonadaceae</taxon>
        <taxon>Ramlibacter</taxon>
    </lineage>
</organism>
<proteinExistence type="predicted"/>
<evidence type="ECO:0000256" key="1">
    <source>
        <dbReference type="SAM" id="MobiDB-lite"/>
    </source>
</evidence>
<dbReference type="Proteomes" id="UP000715965">
    <property type="component" value="Unassembled WGS sequence"/>
</dbReference>
<protein>
    <submittedName>
        <fullName evidence="2">Integrase domain-containing protein</fullName>
    </submittedName>
</protein>
<reference evidence="2 3" key="1">
    <citation type="submission" date="2020-10" db="EMBL/GenBank/DDBJ databases">
        <title>Draft genome of Ramlibacter aquaticus LMG 30558.</title>
        <authorList>
            <person name="Props R."/>
        </authorList>
    </citation>
    <scope>NUCLEOTIDE SEQUENCE [LARGE SCALE GENOMIC DNA]</scope>
    <source>
        <strain evidence="2 3">LMG 30558</strain>
    </source>
</reference>
<dbReference type="EMBL" id="JADDOJ010000016">
    <property type="protein sequence ID" value="MBE7940113.1"/>
    <property type="molecule type" value="Genomic_DNA"/>
</dbReference>
<feature type="region of interest" description="Disordered" evidence="1">
    <location>
        <begin position="1"/>
        <end position="41"/>
    </location>
</feature>
<evidence type="ECO:0000313" key="3">
    <source>
        <dbReference type="Proteomes" id="UP000715965"/>
    </source>
</evidence>
<keyword evidence="3" id="KW-1185">Reference proteome</keyword>
<name>A0ABR9SCQ3_9BURK</name>
<gene>
    <name evidence="2" type="ORF">IM725_05960</name>
</gene>
<dbReference type="RefSeq" id="WP_193779656.1">
    <property type="nucleotide sequence ID" value="NZ_JADDOJ010000016.1"/>
</dbReference>
<comment type="caution">
    <text evidence="2">The sequence shown here is derived from an EMBL/GenBank/DDBJ whole genome shotgun (WGS) entry which is preliminary data.</text>
</comment>
<sequence length="517" mass="58248">MNGKDRAPLDGGSASEDEKDESSLGPGEREMTWRESNKKMRGERLAELEAEKRVARREAVGDAQSVMRQACQRQRDIIAQVNFVLGRVEWRAIKGKKRFLGEGSVTRYGEHIRKAYKDLRTLPEGRGVQRCTDLRRKHAVALVKHWLETGVAAATIQNRTSALRRWLDLMGKPDVIPCDQDWLTILRQHGVDTRKLVVEKVAVTPKDWESNGVDPMELIEKVWMDCEVVGAQLLAQLEFGARVRESYSTNPFMDHMGNTYHFERGTKGGRRRQVELDPDRVVRAGQEEALRRIKAVAAKHPKRFLARPGDTAKQTRSRYYYITRKHGITRKDLGVTSHGLRHQYLQRRYKGTSGLPAPVQNEVPASEYLTNAEAVDQAMQITALDAGHWRKRIQGAYTGSVGKLTKIQQKNMNANLALLQDREDVDKVLQDFGATGLWFIGRAASGLNIGDGQAFDMVVLRDSYPTNEERKALVQQLQALTGKPMRISVIVGIDEVSSDALEVVYLSQSTPLLRSGT</sequence>
<evidence type="ECO:0000313" key="2">
    <source>
        <dbReference type="EMBL" id="MBE7940113.1"/>
    </source>
</evidence>